<accession>A0A540MX96</accession>
<evidence type="ECO:0000313" key="2">
    <source>
        <dbReference type="EMBL" id="TQE03398.1"/>
    </source>
</evidence>
<organism evidence="2 3">
    <name type="scientific">Malus baccata</name>
    <name type="common">Siberian crab apple</name>
    <name type="synonym">Pyrus baccata</name>
    <dbReference type="NCBI Taxonomy" id="106549"/>
    <lineage>
        <taxon>Eukaryota</taxon>
        <taxon>Viridiplantae</taxon>
        <taxon>Streptophyta</taxon>
        <taxon>Embryophyta</taxon>
        <taxon>Tracheophyta</taxon>
        <taxon>Spermatophyta</taxon>
        <taxon>Magnoliopsida</taxon>
        <taxon>eudicotyledons</taxon>
        <taxon>Gunneridae</taxon>
        <taxon>Pentapetalae</taxon>
        <taxon>rosids</taxon>
        <taxon>fabids</taxon>
        <taxon>Rosales</taxon>
        <taxon>Rosaceae</taxon>
        <taxon>Amygdaloideae</taxon>
        <taxon>Maleae</taxon>
        <taxon>Malus</taxon>
    </lineage>
</organism>
<evidence type="ECO:0000256" key="1">
    <source>
        <dbReference type="SAM" id="MobiDB-lite"/>
    </source>
</evidence>
<feature type="compositionally biased region" description="Gly residues" evidence="1">
    <location>
        <begin position="74"/>
        <end position="88"/>
    </location>
</feature>
<reference evidence="2 3" key="1">
    <citation type="journal article" date="2019" name="G3 (Bethesda)">
        <title>Sequencing of a Wild Apple (Malus baccata) Genome Unravels the Differences Between Cultivated and Wild Apple Species Regarding Disease Resistance and Cold Tolerance.</title>
        <authorList>
            <person name="Chen X."/>
        </authorList>
    </citation>
    <scope>NUCLEOTIDE SEQUENCE [LARGE SCALE GENOMIC DNA]</scope>
    <source>
        <strain evidence="3">cv. Shandingzi</strain>
        <tissue evidence="2">Leaves</tissue>
    </source>
</reference>
<feature type="compositionally biased region" description="Gly residues" evidence="1">
    <location>
        <begin position="100"/>
        <end position="112"/>
    </location>
</feature>
<protein>
    <recommendedName>
        <fullName evidence="4">RNA helicase</fullName>
    </recommendedName>
</protein>
<dbReference type="AlphaFoldDB" id="A0A540MX96"/>
<feature type="region of interest" description="Disordered" evidence="1">
    <location>
        <begin position="64"/>
        <end position="112"/>
    </location>
</feature>
<dbReference type="Proteomes" id="UP000315295">
    <property type="component" value="Unassembled WGS sequence"/>
</dbReference>
<proteinExistence type="predicted"/>
<dbReference type="EMBL" id="VIEB01000155">
    <property type="protein sequence ID" value="TQE03398.1"/>
    <property type="molecule type" value="Genomic_DNA"/>
</dbReference>
<dbReference type="STRING" id="106549.A0A540MX96"/>
<comment type="caution">
    <text evidence="2">The sequence shown here is derived from an EMBL/GenBank/DDBJ whole genome shotgun (WGS) entry which is preliminary data.</text>
</comment>
<name>A0A540MX96_MALBA</name>
<evidence type="ECO:0008006" key="4">
    <source>
        <dbReference type="Google" id="ProtNLM"/>
    </source>
</evidence>
<gene>
    <name evidence="2" type="ORF">C1H46_010963</name>
</gene>
<sequence length="112" mass="11626">MCSSISEGKTLTTASSAISTDGTYHSFCCIDVLKSDCCGRIMLGAGQENAANVSITVLKSLPDLQEKESRNTRFGGGGRLGGGRGGGFRNDRYSNNRSAGGSGGGRGRGNRW</sequence>
<keyword evidence="3" id="KW-1185">Reference proteome</keyword>
<evidence type="ECO:0000313" key="3">
    <source>
        <dbReference type="Proteomes" id="UP000315295"/>
    </source>
</evidence>